<comment type="caution">
    <text evidence="2">The sequence shown here is derived from an EMBL/GenBank/DDBJ whole genome shotgun (WGS) entry which is preliminary data.</text>
</comment>
<dbReference type="EMBL" id="JADCNL010000006">
    <property type="protein sequence ID" value="KAG0476491.1"/>
    <property type="molecule type" value="Genomic_DNA"/>
</dbReference>
<proteinExistence type="predicted"/>
<sequence length="78" mass="8641">MAFGQAWFTKSKKSCRRRSGRRGTFGVNDYDLVLVLNGKLSDSEYTWKTGEGGRGDGPTVASDEEGESSGREFVEEEK</sequence>
<feature type="region of interest" description="Disordered" evidence="1">
    <location>
        <begin position="44"/>
        <end position="78"/>
    </location>
</feature>
<dbReference type="OrthoDB" id="434972at2759"/>
<keyword evidence="3" id="KW-1185">Reference proteome</keyword>
<reference evidence="2 3" key="1">
    <citation type="journal article" date="2020" name="Nat. Food">
        <title>A phased Vanilla planifolia genome enables genetic improvement of flavour and production.</title>
        <authorList>
            <person name="Hasing T."/>
            <person name="Tang H."/>
            <person name="Brym M."/>
            <person name="Khazi F."/>
            <person name="Huang T."/>
            <person name="Chambers A.H."/>
        </authorList>
    </citation>
    <scope>NUCLEOTIDE SEQUENCE [LARGE SCALE GENOMIC DNA]</scope>
    <source>
        <tissue evidence="2">Leaf</tissue>
    </source>
</reference>
<evidence type="ECO:0000256" key="1">
    <source>
        <dbReference type="SAM" id="MobiDB-lite"/>
    </source>
</evidence>
<dbReference type="AlphaFoldDB" id="A0A835QSU4"/>
<organism evidence="2 3">
    <name type="scientific">Vanilla planifolia</name>
    <name type="common">Vanilla</name>
    <dbReference type="NCBI Taxonomy" id="51239"/>
    <lineage>
        <taxon>Eukaryota</taxon>
        <taxon>Viridiplantae</taxon>
        <taxon>Streptophyta</taxon>
        <taxon>Embryophyta</taxon>
        <taxon>Tracheophyta</taxon>
        <taxon>Spermatophyta</taxon>
        <taxon>Magnoliopsida</taxon>
        <taxon>Liliopsida</taxon>
        <taxon>Asparagales</taxon>
        <taxon>Orchidaceae</taxon>
        <taxon>Vanilloideae</taxon>
        <taxon>Vanilleae</taxon>
        <taxon>Vanilla</taxon>
    </lineage>
</organism>
<feature type="compositionally biased region" description="Basic and acidic residues" evidence="1">
    <location>
        <begin position="68"/>
        <end position="78"/>
    </location>
</feature>
<evidence type="ECO:0000313" key="3">
    <source>
        <dbReference type="Proteomes" id="UP000636800"/>
    </source>
</evidence>
<dbReference type="Proteomes" id="UP000636800">
    <property type="component" value="Chromosome 6"/>
</dbReference>
<evidence type="ECO:0000313" key="2">
    <source>
        <dbReference type="EMBL" id="KAG0476491.1"/>
    </source>
</evidence>
<protein>
    <submittedName>
        <fullName evidence="2">Uncharacterized protein</fullName>
    </submittedName>
</protein>
<gene>
    <name evidence="2" type="ORF">HPP92_013332</name>
</gene>
<name>A0A835QSU4_VANPL</name>
<accession>A0A835QSU4</accession>